<feature type="compositionally biased region" description="Basic residues" evidence="1">
    <location>
        <begin position="174"/>
        <end position="184"/>
    </location>
</feature>
<dbReference type="InterPro" id="IPR040701">
    <property type="entry name" value="Bact_RF_family2"/>
</dbReference>
<dbReference type="AlphaFoldDB" id="A0A1H4Y0I6"/>
<feature type="compositionally biased region" description="Gly residues" evidence="1">
    <location>
        <begin position="294"/>
        <end position="303"/>
    </location>
</feature>
<proteinExistence type="predicted"/>
<feature type="region of interest" description="Disordered" evidence="1">
    <location>
        <begin position="290"/>
        <end position="315"/>
    </location>
</feature>
<feature type="region of interest" description="Disordered" evidence="1">
    <location>
        <begin position="162"/>
        <end position="187"/>
    </location>
</feature>
<reference evidence="3" key="1">
    <citation type="submission" date="2016-10" db="EMBL/GenBank/DDBJ databases">
        <authorList>
            <person name="Varghese N."/>
            <person name="Submissions S."/>
        </authorList>
    </citation>
    <scope>NUCLEOTIDE SEQUENCE [LARGE SCALE GENOMIC DNA]</scope>
    <source>
        <strain evidence="3">DSM 40318</strain>
    </source>
</reference>
<dbReference type="EMBL" id="FNST01000002">
    <property type="protein sequence ID" value="SED10494.1"/>
    <property type="molecule type" value="Genomic_DNA"/>
</dbReference>
<evidence type="ECO:0008006" key="4">
    <source>
        <dbReference type="Google" id="ProtNLM"/>
    </source>
</evidence>
<keyword evidence="3" id="KW-1185">Reference proteome</keyword>
<dbReference type="Pfam" id="PF18844">
    <property type="entry name" value="baeRF_family2"/>
    <property type="match status" value="1"/>
</dbReference>
<protein>
    <recommendedName>
        <fullName evidence="4">Peptide chain release factor 1 (ERF1)</fullName>
    </recommendedName>
</protein>
<evidence type="ECO:0000313" key="3">
    <source>
        <dbReference type="Proteomes" id="UP000198609"/>
    </source>
</evidence>
<sequence length="412" mass="43831">MLGAGAKRLSAEFGSAGSPCVSPGLGEVMDVGFLKPLFDRPGPWAGVYMDTSRSTEDAPRRRTLRERFVADQLAEQGADRATCDAVIERLAGEQVARASAGRALFAADGEVVLDLPLATSPIDVVTSWSMLPRVAPLAAFRGEWPACLVAFVDQAGADLELRDDTGSRPAGRAAGRRAHGRGHRSVPADRHEWHYRNRVGNTWEQTADRVADELVRQWSDGDAELLILAGDPRERRAVRDRLPEPLRATTEEMRHGSRASGCSELLNAEIDHARAEHARAHLESVLDLFRAGRGRPGGPGPGGHDGDGPPSSRAAEGVPAVVAAMRSHQAATLLLGTAGGDMRHEVWIGPDADQVAVQRSQARAMGVRTPEPARADDALIRSAAVADTEVLVVPEGLKGPAGGLGAVLRWHG</sequence>
<evidence type="ECO:0000313" key="2">
    <source>
        <dbReference type="EMBL" id="SED10494.1"/>
    </source>
</evidence>
<accession>A0A1H4Y0I6</accession>
<dbReference type="Proteomes" id="UP000198609">
    <property type="component" value="Unassembled WGS sequence"/>
</dbReference>
<organism evidence="2 3">
    <name type="scientific">Streptomyces melanosporofaciens</name>
    <dbReference type="NCBI Taxonomy" id="67327"/>
    <lineage>
        <taxon>Bacteria</taxon>
        <taxon>Bacillati</taxon>
        <taxon>Actinomycetota</taxon>
        <taxon>Actinomycetes</taxon>
        <taxon>Kitasatosporales</taxon>
        <taxon>Streptomycetaceae</taxon>
        <taxon>Streptomyces</taxon>
        <taxon>Streptomyces violaceusniger group</taxon>
    </lineage>
</organism>
<evidence type="ECO:0000256" key="1">
    <source>
        <dbReference type="SAM" id="MobiDB-lite"/>
    </source>
</evidence>
<name>A0A1H4Y0I6_STRMJ</name>
<gene>
    <name evidence="2" type="ORF">SAMN04490356_6939</name>
</gene>